<keyword evidence="2" id="KW-1185">Reference proteome</keyword>
<dbReference type="OrthoDB" id="5904264at2759"/>
<dbReference type="EMBL" id="GL379799">
    <property type="protein sequence ID" value="EGT34804.1"/>
    <property type="molecule type" value="Genomic_DNA"/>
</dbReference>
<dbReference type="HOGENOM" id="CLU_040220_1_0_1"/>
<organism evidence="2">
    <name type="scientific">Caenorhabditis brenneri</name>
    <name type="common">Nematode worm</name>
    <dbReference type="NCBI Taxonomy" id="135651"/>
    <lineage>
        <taxon>Eukaryota</taxon>
        <taxon>Metazoa</taxon>
        <taxon>Ecdysozoa</taxon>
        <taxon>Nematoda</taxon>
        <taxon>Chromadorea</taxon>
        <taxon>Rhabditida</taxon>
        <taxon>Rhabditina</taxon>
        <taxon>Rhabditomorpha</taxon>
        <taxon>Rhabditoidea</taxon>
        <taxon>Rhabditidae</taxon>
        <taxon>Peloderinae</taxon>
        <taxon>Caenorhabditis</taxon>
    </lineage>
</organism>
<proteinExistence type="predicted"/>
<reference evidence="2" key="1">
    <citation type="submission" date="2011-07" db="EMBL/GenBank/DDBJ databases">
        <authorList>
            <consortium name="Caenorhabditis brenneri Sequencing and Analysis Consortium"/>
            <person name="Wilson R.K."/>
        </authorList>
    </citation>
    <scope>NUCLEOTIDE SEQUENCE [LARGE SCALE GENOMIC DNA]</scope>
    <source>
        <strain evidence="2">PB2801</strain>
    </source>
</reference>
<sequence length="273" mass="31151">MDEVMQINNIVYFEEGDTIMKIQLGNADIECTWSDNQLKTANASSHIEVTVAIFRHVLNLFKFSETIQLDLLLDSNEVNNLPVLEGVTSTALRGGPFDITTVEGFCSKYPTQKSIALVSKLSGGLSPNSSIFGMEEIYFHEPENRISTFLDNFTGRIAMISNAQFPEASIIQFMRKWMTGEAHQNLEVLRVTFERGHLIKRWIVVEEFKNEAKVCDSSNKPENYEFNSQIIGLDKPHSFHFSRFMDIERHSDGKRASFLVFPSGFIFCVWKND</sequence>
<accession>G0MLE9</accession>
<dbReference type="eggNOG" id="ENOG502TK0P">
    <property type="taxonomic scope" value="Eukaryota"/>
</dbReference>
<gene>
    <name evidence="1" type="ORF">CAEBREN_19246</name>
</gene>
<dbReference type="PANTHER" id="PTHR21503:SF8">
    <property type="entry name" value="F-BOX ASSOCIATED DOMAIN-CONTAINING PROTEIN-RELATED"/>
    <property type="match status" value="1"/>
</dbReference>
<dbReference type="Proteomes" id="UP000008068">
    <property type="component" value="Unassembled WGS sequence"/>
</dbReference>
<evidence type="ECO:0000313" key="2">
    <source>
        <dbReference type="Proteomes" id="UP000008068"/>
    </source>
</evidence>
<dbReference type="AlphaFoldDB" id="G0MLE9"/>
<dbReference type="PANTHER" id="PTHR21503">
    <property type="entry name" value="F-BOX-CONTAINING HYPOTHETICAL PROTEIN C.ELEGANS"/>
    <property type="match status" value="1"/>
</dbReference>
<protein>
    <recommendedName>
        <fullName evidence="3">F-box associated domain-containing protein</fullName>
    </recommendedName>
</protein>
<dbReference type="FunCoup" id="G0MLE9">
    <property type="interactions" value="26"/>
</dbReference>
<dbReference type="OMA" id="WINGEAF"/>
<evidence type="ECO:0008006" key="3">
    <source>
        <dbReference type="Google" id="ProtNLM"/>
    </source>
</evidence>
<name>G0MLE9_CAEBE</name>
<evidence type="ECO:0000313" key="1">
    <source>
        <dbReference type="EMBL" id="EGT34804.1"/>
    </source>
</evidence>
<dbReference type="InParanoid" id="G0MLE9"/>